<evidence type="ECO:0000313" key="2">
    <source>
        <dbReference type="Proteomes" id="UP000672602"/>
    </source>
</evidence>
<dbReference type="RefSeq" id="WP_210681340.1">
    <property type="nucleotide sequence ID" value="NZ_JAGMWN010000003.1"/>
</dbReference>
<dbReference type="EMBL" id="JAGMWN010000003">
    <property type="protein sequence ID" value="MBP5856746.1"/>
    <property type="molecule type" value="Genomic_DNA"/>
</dbReference>
<dbReference type="AlphaFoldDB" id="A0A8J7SM74"/>
<sequence length="369" mass="41016">MTQDPETAKPETAKPVPLPYQRLATPGAWYRGFADYLLAVPEGRPLRAMFPMPTDAAQALERHRHVLSRALLNPPMEQAIAAAIGGYARDRLKMPICPPTDEGEAIADEIDDRGWSTLPAWDDSAVERLRAALDPLPVFAKQGAARSEALSLEAARRHNVAEYKAEDLLRLPEVLSFVTEPTALAATERYLGAPPMLIALVAWWSFPGHEARDAQRFHLDIDDHRFVKHFLYLTDVDETSGPHAYVERTHRPRDYGAIIGQGRGETERKRLFEWLFQTLRKSDADVARHTGRHATRITGPAGTRFLAMTRGLHKGVAPEKRARLLIQATYGISPASAKRLADVPASALPPGLFAPPTDALLWLFVDRAR</sequence>
<name>A0A8J7SM74_9PROT</name>
<protein>
    <submittedName>
        <fullName evidence="1">Uncharacterized protein</fullName>
    </submittedName>
</protein>
<comment type="caution">
    <text evidence="1">The sequence shown here is derived from an EMBL/GenBank/DDBJ whole genome shotgun (WGS) entry which is preliminary data.</text>
</comment>
<gene>
    <name evidence="1" type="ORF">KAJ83_06980</name>
</gene>
<organism evidence="1 2">
    <name type="scientific">Marivibrio halodurans</name>
    <dbReference type="NCBI Taxonomy" id="2039722"/>
    <lineage>
        <taxon>Bacteria</taxon>
        <taxon>Pseudomonadati</taxon>
        <taxon>Pseudomonadota</taxon>
        <taxon>Alphaproteobacteria</taxon>
        <taxon>Rhodospirillales</taxon>
        <taxon>Rhodospirillaceae</taxon>
        <taxon>Marivibrio</taxon>
    </lineage>
</organism>
<accession>A0A8J7SM74</accession>
<dbReference type="Proteomes" id="UP000672602">
    <property type="component" value="Unassembled WGS sequence"/>
</dbReference>
<dbReference type="SUPFAM" id="SSF51197">
    <property type="entry name" value="Clavaminate synthase-like"/>
    <property type="match status" value="1"/>
</dbReference>
<reference evidence="1" key="1">
    <citation type="submission" date="2021-04" db="EMBL/GenBank/DDBJ databases">
        <authorList>
            <person name="Zhang D.-C."/>
        </authorList>
    </citation>
    <scope>NUCLEOTIDE SEQUENCE</scope>
    <source>
        <strain evidence="1">CGMCC 1.15697</strain>
    </source>
</reference>
<keyword evidence="2" id="KW-1185">Reference proteome</keyword>
<evidence type="ECO:0000313" key="1">
    <source>
        <dbReference type="EMBL" id="MBP5856746.1"/>
    </source>
</evidence>
<proteinExistence type="predicted"/>
<dbReference type="Gene3D" id="2.60.120.620">
    <property type="entry name" value="q2cbj1_9rhob like domain"/>
    <property type="match status" value="1"/>
</dbReference>